<accession>A0A6J2XX60</accession>
<dbReference type="Pfam" id="PF15926">
    <property type="entry name" value="RNF220"/>
    <property type="match status" value="1"/>
</dbReference>
<dbReference type="OrthoDB" id="6270329at2759"/>
<dbReference type="FunCoup" id="A0A6J2XX60">
    <property type="interactions" value="1441"/>
</dbReference>
<keyword evidence="6" id="KW-1185">Reference proteome</keyword>
<sequence length="335" mass="37864">MEIFDNSGVPSTSYNFEESGRGCRAKKKQIDPACCPVCSVTLRQSEIHSHLCTEIEKLGKLPSVKHRLNGKSTPSSSNGHSSIENGDCNKNWETYQKVKNNRQNRQRTKTRKRKIEEQTCPICNKEVSEDITIHVELCLRRTEQNGSDQDDENIDIETFEEYEWAGQSRVRATSLMQGGLSNLGTPIQLAEEDEDLNVDGDGDIYGSPQYSEQDIILPCEDAAENQALRKAVVGTSPNKLNLEEKQEASNSAKNKGDPVLEALKNRIRDLESRLESKNDIYKCLICMERYTTPVISVCCWHVHCEQCWLQTLGAKKLCPQCNMITSASDLRRIYI</sequence>
<evidence type="ECO:0000256" key="2">
    <source>
        <dbReference type="ARBA" id="ARBA00022833"/>
    </source>
</evidence>
<dbReference type="AlphaFoldDB" id="A0A6J2XX60"/>
<dbReference type="GO" id="GO:0016567">
    <property type="term" value="P:protein ubiquitination"/>
    <property type="evidence" value="ECO:0007669"/>
    <property type="project" value="TreeGrafter"/>
</dbReference>
<dbReference type="PROSITE" id="PS50089">
    <property type="entry name" value="ZF_RING_2"/>
    <property type="match status" value="1"/>
</dbReference>
<protein>
    <submittedName>
        <fullName evidence="7">E3 ubiquitin-protein ligase Rnf220-like</fullName>
    </submittedName>
</protein>
<keyword evidence="1 3" id="KW-0863">Zinc-finger</keyword>
<gene>
    <name evidence="7" type="primary">LOC115882282</name>
</gene>
<dbReference type="GeneID" id="115882282"/>
<organism evidence="6 7">
    <name type="scientific">Sitophilus oryzae</name>
    <name type="common">Rice weevil</name>
    <name type="synonym">Curculio oryzae</name>
    <dbReference type="NCBI Taxonomy" id="7048"/>
    <lineage>
        <taxon>Eukaryota</taxon>
        <taxon>Metazoa</taxon>
        <taxon>Ecdysozoa</taxon>
        <taxon>Arthropoda</taxon>
        <taxon>Hexapoda</taxon>
        <taxon>Insecta</taxon>
        <taxon>Pterygota</taxon>
        <taxon>Neoptera</taxon>
        <taxon>Endopterygota</taxon>
        <taxon>Coleoptera</taxon>
        <taxon>Polyphaga</taxon>
        <taxon>Cucujiformia</taxon>
        <taxon>Curculionidae</taxon>
        <taxon>Dryophthorinae</taxon>
        <taxon>Sitophilus</taxon>
    </lineage>
</organism>
<feature type="domain" description="RING-type" evidence="5">
    <location>
        <begin position="283"/>
        <end position="322"/>
    </location>
</feature>
<evidence type="ECO:0000256" key="4">
    <source>
        <dbReference type="SAM" id="MobiDB-lite"/>
    </source>
</evidence>
<dbReference type="InterPro" id="IPR013083">
    <property type="entry name" value="Znf_RING/FYVE/PHD"/>
</dbReference>
<dbReference type="SUPFAM" id="SSF57850">
    <property type="entry name" value="RING/U-box"/>
    <property type="match status" value="1"/>
</dbReference>
<dbReference type="PANTHER" id="PTHR13459:SF1">
    <property type="entry name" value="E3 UBIQUITIN-PROTEIN LIGASE RNF220 ISOFORM X1"/>
    <property type="match status" value="1"/>
</dbReference>
<dbReference type="GO" id="GO:0061630">
    <property type="term" value="F:ubiquitin protein ligase activity"/>
    <property type="evidence" value="ECO:0007669"/>
    <property type="project" value="TreeGrafter"/>
</dbReference>
<name>A0A6J2XX60_SITOR</name>
<evidence type="ECO:0000259" key="5">
    <source>
        <dbReference type="PROSITE" id="PS50089"/>
    </source>
</evidence>
<dbReference type="RefSeq" id="XP_030756108.1">
    <property type="nucleotide sequence ID" value="XM_030900248.1"/>
</dbReference>
<dbReference type="Pfam" id="PF13923">
    <property type="entry name" value="zf-C3HC4_2"/>
    <property type="match status" value="1"/>
</dbReference>
<dbReference type="InterPro" id="IPR001841">
    <property type="entry name" value="Znf_RING"/>
</dbReference>
<dbReference type="GO" id="GO:0008270">
    <property type="term" value="F:zinc ion binding"/>
    <property type="evidence" value="ECO:0007669"/>
    <property type="project" value="UniProtKB-KW"/>
</dbReference>
<feature type="compositionally biased region" description="Polar residues" evidence="4">
    <location>
        <begin position="70"/>
        <end position="84"/>
    </location>
</feature>
<keyword evidence="1 3" id="KW-0479">Metal-binding</keyword>
<dbReference type="PANTHER" id="PTHR13459">
    <property type="entry name" value="E3 UBIQUITIN-PROTEIN LIGASE RNF220 ISOFORM X1"/>
    <property type="match status" value="1"/>
</dbReference>
<keyword evidence="2" id="KW-0862">Zinc</keyword>
<dbReference type="InterPro" id="IPR052443">
    <property type="entry name" value="E3_ubiq-ligase_RNF220-like"/>
</dbReference>
<proteinExistence type="predicted"/>
<dbReference type="KEGG" id="soy:115882282"/>
<dbReference type="InParanoid" id="A0A6J2XX60"/>
<feature type="region of interest" description="Disordered" evidence="4">
    <location>
        <begin position="65"/>
        <end position="88"/>
    </location>
</feature>
<reference evidence="7" key="1">
    <citation type="submission" date="2025-08" db="UniProtKB">
        <authorList>
            <consortium name="RefSeq"/>
        </authorList>
    </citation>
    <scope>IDENTIFICATION</scope>
    <source>
        <tissue evidence="7">Gonads</tissue>
    </source>
</reference>
<dbReference type="InterPro" id="IPR040178">
    <property type="entry name" value="RNF220_RING"/>
</dbReference>
<dbReference type="Proteomes" id="UP000504635">
    <property type="component" value="Unplaced"/>
</dbReference>
<evidence type="ECO:0000313" key="7">
    <source>
        <dbReference type="RefSeq" id="XP_030756108.1"/>
    </source>
</evidence>
<dbReference type="Gene3D" id="3.30.40.10">
    <property type="entry name" value="Zinc/RING finger domain, C3HC4 (zinc finger)"/>
    <property type="match status" value="1"/>
</dbReference>
<evidence type="ECO:0000313" key="6">
    <source>
        <dbReference type="Proteomes" id="UP000504635"/>
    </source>
</evidence>
<evidence type="ECO:0000256" key="1">
    <source>
        <dbReference type="ARBA" id="ARBA00022771"/>
    </source>
</evidence>
<dbReference type="CDD" id="cd16563">
    <property type="entry name" value="RING-HC_RNF220"/>
    <property type="match status" value="1"/>
</dbReference>
<evidence type="ECO:0000256" key="3">
    <source>
        <dbReference type="PROSITE-ProRule" id="PRU00175"/>
    </source>
</evidence>
<dbReference type="InterPro" id="IPR031824">
    <property type="entry name" value="RNF220_mid"/>
</dbReference>